<dbReference type="Proteomes" id="UP000224634">
    <property type="component" value="Unassembled WGS sequence"/>
</dbReference>
<evidence type="ECO:0000256" key="1">
    <source>
        <dbReference type="SAM" id="MobiDB-lite"/>
    </source>
</evidence>
<organism evidence="3 4">
    <name type="scientific">Polytolypa hystricis (strain UAMH7299)</name>
    <dbReference type="NCBI Taxonomy" id="1447883"/>
    <lineage>
        <taxon>Eukaryota</taxon>
        <taxon>Fungi</taxon>
        <taxon>Dikarya</taxon>
        <taxon>Ascomycota</taxon>
        <taxon>Pezizomycotina</taxon>
        <taxon>Eurotiomycetes</taxon>
        <taxon>Eurotiomycetidae</taxon>
        <taxon>Onygenales</taxon>
        <taxon>Onygenales incertae sedis</taxon>
        <taxon>Polytolypa</taxon>
    </lineage>
</organism>
<accession>A0A2B7YGW9</accession>
<evidence type="ECO:0000256" key="2">
    <source>
        <dbReference type="SAM" id="Phobius"/>
    </source>
</evidence>
<dbReference type="AlphaFoldDB" id="A0A2B7YGW9"/>
<keyword evidence="4" id="KW-1185">Reference proteome</keyword>
<feature type="compositionally biased region" description="Low complexity" evidence="1">
    <location>
        <begin position="109"/>
        <end position="118"/>
    </location>
</feature>
<gene>
    <name evidence="3" type="ORF">AJ80_03413</name>
</gene>
<comment type="caution">
    <text evidence="3">The sequence shown here is derived from an EMBL/GenBank/DDBJ whole genome shotgun (WGS) entry which is preliminary data.</text>
</comment>
<feature type="transmembrane region" description="Helical" evidence="2">
    <location>
        <begin position="146"/>
        <end position="170"/>
    </location>
</feature>
<sequence length="649" mass="72501">MATANSVRLGLWTNYATGYSNRWQILATDYWASVMMAVDAVCLTLAYPYIINIVSRWPLHVSRWLTPGSEHRTSPVDSQSNIAGPLTRADSTGYGTLSADTNGTEDSANRSGSSGFSSYLSESQSIRKILRQFIVDIMRTDSTPSIFLKTAVLAVLFGTFVAWTAAGILLTRNPSDQAALSSSTHCGIWQFDEDAGDEAAYLDDLHNHWKESRASQYARNCYSSLELPNSMDCSSFYNGSISFTTRRDERCPFKSPELCLDGLYSAVSFDTGLVDSNIIGINSPTTYRFRRRSICSPLNVSEPYIQTDSKNNSTTYRYYYGSKGSNNSTFETTGDTFSNLVPVYAVNTYFSSNYPEYDYWHPLPGLLPDDGGTLTIMFVSSMHIYYTNPSFDPIFPAKKPKYFPGQRKPLYYNSDPRALPFACVDKTTLCTPDGRSCWPMTTSPPAKAFNSPAYWFMKWSLEISTVYDSIKWRLGSALLAQESVSQFVSSLMEPNQWEVEASHLFATSLARVQWDAWSLANGEDRDRPGYEEVTPDEAKGQLCGIYKFKSAGYSNINLVAFVGLILLAIVIFGLSREVTIDKGVVADAQDGVDDLEDYGVNASLNPPLVFEVLLEVILVLIYHILLGIRKSVLFVLRRLRRVYRHVLAA</sequence>
<evidence type="ECO:0000313" key="4">
    <source>
        <dbReference type="Proteomes" id="UP000224634"/>
    </source>
</evidence>
<keyword evidence="2" id="KW-0472">Membrane</keyword>
<dbReference type="OrthoDB" id="3540210at2759"/>
<feature type="compositionally biased region" description="Polar residues" evidence="1">
    <location>
        <begin position="89"/>
        <end position="106"/>
    </location>
</feature>
<dbReference type="EMBL" id="PDNA01000038">
    <property type="protein sequence ID" value="PGH20786.1"/>
    <property type="molecule type" value="Genomic_DNA"/>
</dbReference>
<keyword evidence="2" id="KW-1133">Transmembrane helix</keyword>
<feature type="transmembrane region" description="Helical" evidence="2">
    <location>
        <begin position="30"/>
        <end position="50"/>
    </location>
</feature>
<feature type="transmembrane region" description="Helical" evidence="2">
    <location>
        <begin position="608"/>
        <end position="628"/>
    </location>
</feature>
<feature type="region of interest" description="Disordered" evidence="1">
    <location>
        <begin position="70"/>
        <end position="118"/>
    </location>
</feature>
<reference evidence="3 4" key="1">
    <citation type="submission" date="2017-10" db="EMBL/GenBank/DDBJ databases">
        <title>Comparative genomics in systemic dimorphic fungi from Ajellomycetaceae.</title>
        <authorList>
            <person name="Munoz J.F."/>
            <person name="Mcewen J.G."/>
            <person name="Clay O.K."/>
            <person name="Cuomo C.A."/>
        </authorList>
    </citation>
    <scope>NUCLEOTIDE SEQUENCE [LARGE SCALE GENOMIC DNA]</scope>
    <source>
        <strain evidence="3 4">UAMH7299</strain>
    </source>
</reference>
<name>A0A2B7YGW9_POLH7</name>
<feature type="transmembrane region" description="Helical" evidence="2">
    <location>
        <begin position="556"/>
        <end position="574"/>
    </location>
</feature>
<keyword evidence="2" id="KW-0812">Transmembrane</keyword>
<evidence type="ECO:0000313" key="3">
    <source>
        <dbReference type="EMBL" id="PGH20786.1"/>
    </source>
</evidence>
<proteinExistence type="predicted"/>
<protein>
    <submittedName>
        <fullName evidence="3">Uncharacterized protein</fullName>
    </submittedName>
</protein>